<evidence type="ECO:0000313" key="2">
    <source>
        <dbReference type="EMBL" id="GHG73426.1"/>
    </source>
</evidence>
<dbReference type="Proteomes" id="UP000659697">
    <property type="component" value="Unassembled WGS sequence"/>
</dbReference>
<dbReference type="SUPFAM" id="SSF51658">
    <property type="entry name" value="Xylose isomerase-like"/>
    <property type="match status" value="1"/>
</dbReference>
<dbReference type="Gene3D" id="3.20.20.150">
    <property type="entry name" value="Divalent-metal-dependent TIM barrel enzymes"/>
    <property type="match status" value="1"/>
</dbReference>
<dbReference type="Pfam" id="PF05114">
    <property type="entry name" value="MbnB_TglH_ChrH"/>
    <property type="match status" value="1"/>
</dbReference>
<dbReference type="InterPro" id="IPR036237">
    <property type="entry name" value="Xyl_isomerase-like_sf"/>
</dbReference>
<organism evidence="2 3">
    <name type="scientific">Alishewanella longhuensis</name>
    <dbReference type="NCBI Taxonomy" id="1091037"/>
    <lineage>
        <taxon>Bacteria</taxon>
        <taxon>Pseudomonadati</taxon>
        <taxon>Pseudomonadota</taxon>
        <taxon>Gammaproteobacteria</taxon>
        <taxon>Alteromonadales</taxon>
        <taxon>Alteromonadaceae</taxon>
        <taxon>Alishewanella</taxon>
    </lineage>
</organism>
<comment type="caution">
    <text evidence="2">The sequence shown here is derived from an EMBL/GenBank/DDBJ whole genome shotgun (WGS) entry which is preliminary data.</text>
</comment>
<keyword evidence="3" id="KW-1185">Reference proteome</keyword>
<evidence type="ECO:0000256" key="1">
    <source>
        <dbReference type="HAMAP-Rule" id="MF_00697"/>
    </source>
</evidence>
<dbReference type="RefSeq" id="WP_189433476.1">
    <property type="nucleotide sequence ID" value="NZ_BNAO01000007.1"/>
</dbReference>
<evidence type="ECO:0000313" key="3">
    <source>
        <dbReference type="Proteomes" id="UP000659697"/>
    </source>
</evidence>
<proteinExistence type="inferred from homology"/>
<accession>A0ABQ3L137</accession>
<comment type="similarity">
    <text evidence="1">Belongs to the UPF0276 family.</text>
</comment>
<dbReference type="NCBIfam" id="NF003818">
    <property type="entry name" value="PRK05409.1"/>
    <property type="match status" value="1"/>
</dbReference>
<gene>
    <name evidence="2" type="ORF">GCM10010919_26200</name>
</gene>
<dbReference type="PANTHER" id="PTHR42194:SF1">
    <property type="entry name" value="UPF0276 PROTEIN HI_1600"/>
    <property type="match status" value="1"/>
</dbReference>
<reference evidence="3" key="1">
    <citation type="journal article" date="2019" name="Int. J. Syst. Evol. Microbiol.">
        <title>The Global Catalogue of Microorganisms (GCM) 10K type strain sequencing project: providing services to taxonomists for standard genome sequencing and annotation.</title>
        <authorList>
            <consortium name="The Broad Institute Genomics Platform"/>
            <consortium name="The Broad Institute Genome Sequencing Center for Infectious Disease"/>
            <person name="Wu L."/>
            <person name="Ma J."/>
        </authorList>
    </citation>
    <scope>NUCLEOTIDE SEQUENCE [LARGE SCALE GENOMIC DNA]</scope>
    <source>
        <strain evidence="3">CGMCC 1.7003</strain>
    </source>
</reference>
<sequence>MYSTIKPQSAGLGLRREMLPELLHAKPSAIDFFEVAPENWLPYGGKLQRDFRTLTERYPFFCHGLSLSIGSPDPLDWRFIRQLKQFLDEHNILLYSEHLSYCSAGGHLYDLMPIPFTEEAVSYVANRIRQVQDMLERPLIIENVSYYAAPGQQLSEQAFLLAVLNEANCQLLLDVNNIHVNAVNHGYDASTFLNAMPSERIAYYHVAGHYQQTETLLIDTHGADIPDPVWHLLTQAYQCHGVKPTLYERDFNLPPMSALCAELQQIKTLQQRATLELT</sequence>
<protein>
    <recommendedName>
        <fullName evidence="1">UPF0276 protein GCM10010919_26200</fullName>
    </recommendedName>
</protein>
<dbReference type="PANTHER" id="PTHR42194">
    <property type="entry name" value="UPF0276 PROTEIN HI_1600"/>
    <property type="match status" value="1"/>
</dbReference>
<dbReference type="InterPro" id="IPR007801">
    <property type="entry name" value="MbnB/TglH/ChrH"/>
</dbReference>
<name>A0ABQ3L137_9ALTE</name>
<dbReference type="HAMAP" id="MF_00697">
    <property type="entry name" value="UPF0276"/>
    <property type="match status" value="1"/>
</dbReference>
<dbReference type="EMBL" id="BNAO01000007">
    <property type="protein sequence ID" value="GHG73426.1"/>
    <property type="molecule type" value="Genomic_DNA"/>
</dbReference>